<organism evidence="2 3">
    <name type="scientific">Anisodus tanguticus</name>
    <dbReference type="NCBI Taxonomy" id="243964"/>
    <lineage>
        <taxon>Eukaryota</taxon>
        <taxon>Viridiplantae</taxon>
        <taxon>Streptophyta</taxon>
        <taxon>Embryophyta</taxon>
        <taxon>Tracheophyta</taxon>
        <taxon>Spermatophyta</taxon>
        <taxon>Magnoliopsida</taxon>
        <taxon>eudicotyledons</taxon>
        <taxon>Gunneridae</taxon>
        <taxon>Pentapetalae</taxon>
        <taxon>asterids</taxon>
        <taxon>lamiids</taxon>
        <taxon>Solanales</taxon>
        <taxon>Solanaceae</taxon>
        <taxon>Solanoideae</taxon>
        <taxon>Hyoscyameae</taxon>
        <taxon>Anisodus</taxon>
    </lineage>
</organism>
<accession>A0AAE1V1M6</accession>
<protein>
    <submittedName>
        <fullName evidence="2">Uncharacterized protein</fullName>
    </submittedName>
</protein>
<dbReference type="EMBL" id="JAVYJV010000019">
    <property type="protein sequence ID" value="KAK4345324.1"/>
    <property type="molecule type" value="Genomic_DNA"/>
</dbReference>
<dbReference type="Gene3D" id="3.40.50.720">
    <property type="entry name" value="NAD(P)-binding Rossmann-like Domain"/>
    <property type="match status" value="1"/>
</dbReference>
<dbReference type="AlphaFoldDB" id="A0AAE1V1M6"/>
<name>A0AAE1V1M6_9SOLA</name>
<comment type="caution">
    <text evidence="2">The sequence shown here is derived from an EMBL/GenBank/DDBJ whole genome shotgun (WGS) entry which is preliminary data.</text>
</comment>
<dbReference type="Proteomes" id="UP001291623">
    <property type="component" value="Unassembled WGS sequence"/>
</dbReference>
<gene>
    <name evidence="2" type="ORF">RND71_035500</name>
</gene>
<evidence type="ECO:0000313" key="3">
    <source>
        <dbReference type="Proteomes" id="UP001291623"/>
    </source>
</evidence>
<evidence type="ECO:0000256" key="1">
    <source>
        <dbReference type="SAM" id="MobiDB-lite"/>
    </source>
</evidence>
<reference evidence="2" key="1">
    <citation type="submission" date="2023-12" db="EMBL/GenBank/DDBJ databases">
        <title>Genome assembly of Anisodus tanguticus.</title>
        <authorList>
            <person name="Wang Y.-J."/>
        </authorList>
    </citation>
    <scope>NUCLEOTIDE SEQUENCE</scope>
    <source>
        <strain evidence="2">KB-2021</strain>
        <tissue evidence="2">Leaf</tissue>
    </source>
</reference>
<keyword evidence="3" id="KW-1185">Reference proteome</keyword>
<sequence>MGPELTITHPYLKGAAEMYEDGVFVTVDLDFLVDAHIFVYEEIATYGRYLCFNHIINKKEDALNLANMLSPLLSPPQGALLVRKIARNSDEIAAQNSVEKRDEDGAAQSDRSQKAAGSYYDSITLVNDDHDDGMECRYGKNHLRRTPSNSTAASIFTRVYEYIFMSKAIHFSRNEGICLHLLFLEQ</sequence>
<proteinExistence type="predicted"/>
<feature type="region of interest" description="Disordered" evidence="1">
    <location>
        <begin position="95"/>
        <end position="115"/>
    </location>
</feature>
<evidence type="ECO:0000313" key="2">
    <source>
        <dbReference type="EMBL" id="KAK4345324.1"/>
    </source>
</evidence>